<proteinExistence type="predicted"/>
<dbReference type="Proteomes" id="UP000430692">
    <property type="component" value="Unassembled WGS sequence"/>
</dbReference>
<dbReference type="AlphaFoldDB" id="A0A6I4VZ40"/>
<reference evidence="1 2" key="1">
    <citation type="submission" date="2019-12" db="EMBL/GenBank/DDBJ databases">
        <title>Whole-genome analyses of novel actinobacteria.</title>
        <authorList>
            <person name="Sahin N."/>
            <person name="Saygin H."/>
        </authorList>
    </citation>
    <scope>NUCLEOTIDE SEQUENCE [LARGE SCALE GENOMIC DNA]</scope>
    <source>
        <strain evidence="1 2">KC615</strain>
    </source>
</reference>
<keyword evidence="2" id="KW-1185">Reference proteome</keyword>
<sequence length="122" mass="14200">MSTNPRVKKPKYTPPKDLANFQMIFEGYLEDGTYAIRFSYEKKVSGFSYFGASGRKGRNKGYYTQSVVVCLHLLHDGTQTRTTYIFKDTGWEVTTETFKTNKKPAKPSEKKWIRELPSELRR</sequence>
<accession>A0A6I4VZ40</accession>
<comment type="caution">
    <text evidence="1">The sequence shown here is derived from an EMBL/GenBank/DDBJ whole genome shotgun (WGS) entry which is preliminary data.</text>
</comment>
<evidence type="ECO:0000313" key="2">
    <source>
        <dbReference type="Proteomes" id="UP000430692"/>
    </source>
</evidence>
<gene>
    <name evidence="1" type="ORF">GSM42_15085</name>
</gene>
<organism evidence="1 2">
    <name type="scientific">Shimazuella alba</name>
    <dbReference type="NCBI Taxonomy" id="2690964"/>
    <lineage>
        <taxon>Bacteria</taxon>
        <taxon>Bacillati</taxon>
        <taxon>Bacillota</taxon>
        <taxon>Bacilli</taxon>
        <taxon>Bacillales</taxon>
        <taxon>Thermoactinomycetaceae</taxon>
        <taxon>Shimazuella</taxon>
    </lineage>
</organism>
<protein>
    <submittedName>
        <fullName evidence="1">Uncharacterized protein</fullName>
    </submittedName>
</protein>
<name>A0A6I4VZ40_9BACL</name>
<evidence type="ECO:0000313" key="1">
    <source>
        <dbReference type="EMBL" id="MXQ55016.1"/>
    </source>
</evidence>
<dbReference type="RefSeq" id="WP_160802370.1">
    <property type="nucleotide sequence ID" value="NZ_WUUL01000011.1"/>
</dbReference>
<dbReference type="EMBL" id="WUUL01000011">
    <property type="protein sequence ID" value="MXQ55016.1"/>
    <property type="molecule type" value="Genomic_DNA"/>
</dbReference>